<evidence type="ECO:0000313" key="3">
    <source>
        <dbReference type="EMBL" id="AUX37135.1"/>
    </source>
</evidence>
<dbReference type="AlphaFoldDB" id="A0A4P2R2J8"/>
<sequence length="350" mass="37571">MRARGARSGGLRGGLLTALCLALGAGGCALPTRITSVDAEVARVQTPAAIDEGLRKLEEAETQRRVARMMASPEIRAAQRQLVAGLIDGTLASLSEEDRAARVDELTAQYARGVVRSAMRGALDEDGRRELQRAAGSLVEASVRQLKESLDEADLGPSVAAAMREQLGPALRAVIAEDLGPGVTSLLGSEEFQRALGKTARVVAREMVAGANDALIEAQQRGERRDDSMLSRIGHLADQGAQLVSTITWLLGAAAVALAVWVTMLLVQRKRYRADIERRARARLLLEAIEATEGKPWSDELLAALEDRFRTDEEAAELTLRRARRRVLGARARANGASGADGDLPRPPPR</sequence>
<dbReference type="RefSeq" id="WP_129579828.1">
    <property type="nucleotide sequence ID" value="NZ_CP012672.1"/>
</dbReference>
<feature type="compositionally biased region" description="Low complexity" evidence="1">
    <location>
        <begin position="331"/>
        <end position="342"/>
    </location>
</feature>
<keyword evidence="2" id="KW-0812">Transmembrane</keyword>
<dbReference type="PROSITE" id="PS51257">
    <property type="entry name" value="PROKAR_LIPOPROTEIN"/>
    <property type="match status" value="1"/>
</dbReference>
<feature type="transmembrane region" description="Helical" evidence="2">
    <location>
        <begin position="247"/>
        <end position="267"/>
    </location>
</feature>
<dbReference type="Proteomes" id="UP000295497">
    <property type="component" value="Chromosome"/>
</dbReference>
<protein>
    <submittedName>
        <fullName evidence="3">Uncharacterized protein</fullName>
    </submittedName>
</protein>
<proteinExistence type="predicted"/>
<dbReference type="EMBL" id="CP012672">
    <property type="protein sequence ID" value="AUX37135.1"/>
    <property type="molecule type" value="Genomic_DNA"/>
</dbReference>
<keyword evidence="2" id="KW-1133">Transmembrane helix</keyword>
<evidence type="ECO:0000256" key="1">
    <source>
        <dbReference type="SAM" id="MobiDB-lite"/>
    </source>
</evidence>
<reference evidence="3 4" key="1">
    <citation type="submission" date="2015-09" db="EMBL/GenBank/DDBJ databases">
        <title>Sorangium comparison.</title>
        <authorList>
            <person name="Zaburannyi N."/>
            <person name="Bunk B."/>
            <person name="Overmann J."/>
            <person name="Mueller R."/>
        </authorList>
    </citation>
    <scope>NUCLEOTIDE SEQUENCE [LARGE SCALE GENOMIC DNA]</scope>
    <source>
        <strain evidence="3 4">So ce836</strain>
    </source>
</reference>
<feature type="region of interest" description="Disordered" evidence="1">
    <location>
        <begin position="331"/>
        <end position="350"/>
    </location>
</feature>
<evidence type="ECO:0000256" key="2">
    <source>
        <dbReference type="SAM" id="Phobius"/>
    </source>
</evidence>
<organism evidence="3 4">
    <name type="scientific">Sorangium cellulosum</name>
    <name type="common">Polyangium cellulosum</name>
    <dbReference type="NCBI Taxonomy" id="56"/>
    <lineage>
        <taxon>Bacteria</taxon>
        <taxon>Pseudomonadati</taxon>
        <taxon>Myxococcota</taxon>
        <taxon>Polyangia</taxon>
        <taxon>Polyangiales</taxon>
        <taxon>Polyangiaceae</taxon>
        <taxon>Sorangium</taxon>
    </lineage>
</organism>
<name>A0A4P2R2J8_SORCE</name>
<evidence type="ECO:0000313" key="4">
    <source>
        <dbReference type="Proteomes" id="UP000295497"/>
    </source>
</evidence>
<keyword evidence="2" id="KW-0472">Membrane</keyword>
<gene>
    <name evidence="3" type="ORF">SOCE836_093560</name>
</gene>
<accession>A0A4P2R2J8</accession>